<evidence type="ECO:0008006" key="2">
    <source>
        <dbReference type="Google" id="ProtNLM"/>
    </source>
</evidence>
<protein>
    <recommendedName>
        <fullName evidence="2">Rod shape-determining protein MreB</fullName>
    </recommendedName>
</protein>
<name>A0A645APS4_9ZZZZ</name>
<comment type="caution">
    <text evidence="1">The sequence shown here is derived from an EMBL/GenBank/DDBJ whole genome shotgun (WGS) entry which is preliminary data.</text>
</comment>
<organism evidence="1">
    <name type="scientific">bioreactor metagenome</name>
    <dbReference type="NCBI Taxonomy" id="1076179"/>
    <lineage>
        <taxon>unclassified sequences</taxon>
        <taxon>metagenomes</taxon>
        <taxon>ecological metagenomes</taxon>
    </lineage>
</organism>
<dbReference type="AlphaFoldDB" id="A0A645APS4"/>
<dbReference type="Gene3D" id="3.30.420.40">
    <property type="match status" value="1"/>
</dbReference>
<dbReference type="EMBL" id="VSSQ01015109">
    <property type="protein sequence ID" value="MPM55089.1"/>
    <property type="molecule type" value="Genomic_DNA"/>
</dbReference>
<dbReference type="SUPFAM" id="SSF53067">
    <property type="entry name" value="Actin-like ATPase domain"/>
    <property type="match status" value="1"/>
</dbReference>
<dbReference type="InterPro" id="IPR056546">
    <property type="entry name" value="MreB_MamK-like"/>
</dbReference>
<gene>
    <name evidence="1" type="ORF">SDC9_101874</name>
</gene>
<evidence type="ECO:0000313" key="1">
    <source>
        <dbReference type="EMBL" id="MPM55089.1"/>
    </source>
</evidence>
<accession>A0A645APS4</accession>
<dbReference type="Pfam" id="PF06723">
    <property type="entry name" value="MreB_Mbl"/>
    <property type="match status" value="1"/>
</dbReference>
<reference evidence="1" key="1">
    <citation type="submission" date="2019-08" db="EMBL/GenBank/DDBJ databases">
        <authorList>
            <person name="Kucharzyk K."/>
            <person name="Murdoch R.W."/>
            <person name="Higgins S."/>
            <person name="Loffler F."/>
        </authorList>
    </citation>
    <scope>NUCLEOTIDE SEQUENCE</scope>
</reference>
<sequence length="66" mass="6747">MDRGIVMTGGGALLDGLDRLIKEETGIPTYIADDPLACVALGTGKALDSLSNIEDSLTTLKKGGIA</sequence>
<proteinExistence type="predicted"/>
<dbReference type="InterPro" id="IPR043129">
    <property type="entry name" value="ATPase_NBD"/>
</dbReference>